<dbReference type="CDD" id="cd02557">
    <property type="entry name" value="PseudoU_synth_ScRIB2"/>
    <property type="match status" value="1"/>
</dbReference>
<dbReference type="InterPro" id="IPR006225">
    <property type="entry name" value="PsdUridine_synth_RluC/D"/>
</dbReference>
<dbReference type="GO" id="GO:0009982">
    <property type="term" value="F:pseudouridine synthase activity"/>
    <property type="evidence" value="ECO:0007669"/>
    <property type="project" value="InterPro"/>
</dbReference>
<protein>
    <recommendedName>
        <fullName evidence="2">Pseudouridine synthase</fullName>
        <ecNumber evidence="2">5.4.99.-</ecNumber>
    </recommendedName>
</protein>
<dbReference type="InterPro" id="IPR020103">
    <property type="entry name" value="PsdUridine_synth_cat_dom_sf"/>
</dbReference>
<proteinExistence type="inferred from homology"/>
<organism evidence="5 6">
    <name type="scientific">Schizophyllum amplum</name>
    <dbReference type="NCBI Taxonomy" id="97359"/>
    <lineage>
        <taxon>Eukaryota</taxon>
        <taxon>Fungi</taxon>
        <taxon>Dikarya</taxon>
        <taxon>Basidiomycota</taxon>
        <taxon>Agaricomycotina</taxon>
        <taxon>Agaricomycetes</taxon>
        <taxon>Agaricomycetidae</taxon>
        <taxon>Agaricales</taxon>
        <taxon>Schizophyllaceae</taxon>
        <taxon>Schizophyllum</taxon>
    </lineage>
</organism>
<dbReference type="EC" id="5.4.99.-" evidence="2"/>
<feature type="active site" evidence="1">
    <location>
        <position position="205"/>
    </location>
</feature>
<comment type="function">
    <text evidence="2">Responsible for synthesis of pseudouridine from uracil.</text>
</comment>
<evidence type="ECO:0000259" key="4">
    <source>
        <dbReference type="Pfam" id="PF00849"/>
    </source>
</evidence>
<reference evidence="5 6" key="1">
    <citation type="journal article" date="2019" name="New Phytol.">
        <title>Comparative genomics reveals unique wood-decay strategies and fruiting body development in the Schizophyllaceae.</title>
        <authorList>
            <person name="Almasi E."/>
            <person name="Sahu N."/>
            <person name="Krizsan K."/>
            <person name="Balint B."/>
            <person name="Kovacs G.M."/>
            <person name="Kiss B."/>
            <person name="Cseklye J."/>
            <person name="Drula E."/>
            <person name="Henrissat B."/>
            <person name="Nagy I."/>
            <person name="Chovatia M."/>
            <person name="Adam C."/>
            <person name="LaButti K."/>
            <person name="Lipzen A."/>
            <person name="Riley R."/>
            <person name="Grigoriev I.V."/>
            <person name="Nagy L.G."/>
        </authorList>
    </citation>
    <scope>NUCLEOTIDE SEQUENCE [LARGE SCALE GENOMIC DNA]</scope>
    <source>
        <strain evidence="5 6">NL-1724</strain>
    </source>
</reference>
<dbReference type="OrthoDB" id="424794at2759"/>
<keyword evidence="6" id="KW-1185">Reference proteome</keyword>
<evidence type="ECO:0000256" key="3">
    <source>
        <dbReference type="SAM" id="MobiDB-lite"/>
    </source>
</evidence>
<evidence type="ECO:0000256" key="2">
    <source>
        <dbReference type="RuleBase" id="RU362028"/>
    </source>
</evidence>
<dbReference type="Proteomes" id="UP000320762">
    <property type="component" value="Unassembled WGS sequence"/>
</dbReference>
<feature type="region of interest" description="Disordered" evidence="3">
    <location>
        <begin position="327"/>
        <end position="350"/>
    </location>
</feature>
<evidence type="ECO:0000313" key="6">
    <source>
        <dbReference type="Proteomes" id="UP000320762"/>
    </source>
</evidence>
<dbReference type="PANTHER" id="PTHR21600">
    <property type="entry name" value="MITOCHONDRIAL RNA PSEUDOURIDINE SYNTHASE"/>
    <property type="match status" value="1"/>
</dbReference>
<dbReference type="GO" id="GO:0003723">
    <property type="term" value="F:RNA binding"/>
    <property type="evidence" value="ECO:0007669"/>
    <property type="project" value="InterPro"/>
</dbReference>
<dbReference type="GO" id="GO:0000455">
    <property type="term" value="P:enzyme-directed rRNA pseudouridine synthesis"/>
    <property type="evidence" value="ECO:0007669"/>
    <property type="project" value="TreeGrafter"/>
</dbReference>
<name>A0A550CA83_9AGAR</name>
<comment type="caution">
    <text evidence="5">The sequence shown here is derived from an EMBL/GenBank/DDBJ whole genome shotgun (WGS) entry which is preliminary data.</text>
</comment>
<dbReference type="EMBL" id="VDMD01000015">
    <property type="protein sequence ID" value="TRM61708.1"/>
    <property type="molecule type" value="Genomic_DNA"/>
</dbReference>
<dbReference type="NCBIfam" id="TIGR00005">
    <property type="entry name" value="rluA_subfam"/>
    <property type="match status" value="1"/>
</dbReference>
<accession>A0A550CA83</accession>
<dbReference type="InterPro" id="IPR050188">
    <property type="entry name" value="RluA_PseudoU_synthase"/>
</dbReference>
<keyword evidence="2" id="KW-0413">Isomerase</keyword>
<dbReference type="PANTHER" id="PTHR21600:SF40">
    <property type="entry name" value="PSEUDOURIDYLATE SYNTHASE RPUSD2"/>
    <property type="match status" value="1"/>
</dbReference>
<dbReference type="SUPFAM" id="SSF55120">
    <property type="entry name" value="Pseudouridine synthase"/>
    <property type="match status" value="1"/>
</dbReference>
<dbReference type="Gene3D" id="3.30.2350.10">
    <property type="entry name" value="Pseudouridine synthase"/>
    <property type="match status" value="1"/>
</dbReference>
<dbReference type="STRING" id="97359.A0A550CA83"/>
<evidence type="ECO:0000256" key="1">
    <source>
        <dbReference type="PIRSR" id="PIRSR606225-1"/>
    </source>
</evidence>
<dbReference type="Pfam" id="PF00849">
    <property type="entry name" value="PseudoU_synth_2"/>
    <property type="match status" value="1"/>
</dbReference>
<comment type="similarity">
    <text evidence="2">Belongs to the pseudouridine synthase RluA family.</text>
</comment>
<dbReference type="InterPro" id="IPR006145">
    <property type="entry name" value="PsdUridine_synth_RsuA/RluA"/>
</dbReference>
<gene>
    <name evidence="5" type="ORF">BD626DRAFT_570422</name>
</gene>
<comment type="catalytic activity">
    <reaction evidence="2">
        <text>a uridine in RNA = a pseudouridine in RNA</text>
        <dbReference type="Rhea" id="RHEA:48348"/>
        <dbReference type="Rhea" id="RHEA-COMP:12068"/>
        <dbReference type="Rhea" id="RHEA-COMP:12069"/>
        <dbReference type="ChEBI" id="CHEBI:65314"/>
        <dbReference type="ChEBI" id="CHEBI:65315"/>
    </reaction>
</comment>
<sequence>MNGQHARIARLQSIISSDPRLVRLVRSKTRDQDLREVGVSGRRVFEHVLGRMLREAGAVADCRLHATGAGLMSVRPYWHYFWANAQAGWVGKTVLEVATERFKPPRPREFYAYALASGLLTVNGQIARADTVIAAGDQMATVAHRHEPVVSGAGVSVLAQDESVVVVNKPAGLPVHPVGRYRYNCMTHALKEAGLPAVRPVNRLDRLTSGVMVFPLTEEAARRLGMALRDGRVRKEYIARVRGQFSERPVLCTAPLLLVHRQLGLTIVHDEGKLCATAFVRIAYDARTDTTLVLCRPFTGRTHQIRVHLFHLGHPIPNDPYYAHPAWTEHNPPTSTPTPPAIDTSDNVHTDSLPPNLALPTLDAPDDAWAPIRAAVARAKLDITAAHADDAAAAPPTHSPPPLTITIAGQPTCPSCLRPLPHAPTPDQLRIYLHALRYTTPDGVYEAPLPDWAVLEK</sequence>
<dbReference type="AlphaFoldDB" id="A0A550CA83"/>
<evidence type="ECO:0000313" key="5">
    <source>
        <dbReference type="EMBL" id="TRM61708.1"/>
    </source>
</evidence>
<feature type="domain" description="Pseudouridine synthase RsuA/RluA-like" evidence="4">
    <location>
        <begin position="164"/>
        <end position="309"/>
    </location>
</feature>